<keyword evidence="13" id="KW-1185">Reference proteome</keyword>
<evidence type="ECO:0000256" key="2">
    <source>
        <dbReference type="ARBA" id="ARBA00012438"/>
    </source>
</evidence>
<keyword evidence="7" id="KW-0067">ATP-binding</keyword>
<evidence type="ECO:0000256" key="5">
    <source>
        <dbReference type="ARBA" id="ARBA00022741"/>
    </source>
</evidence>
<dbReference type="OrthoDB" id="773385at2"/>
<keyword evidence="9" id="KW-0472">Membrane</keyword>
<dbReference type="RefSeq" id="WP_091746693.1">
    <property type="nucleotide sequence ID" value="NZ_FODY01000011.1"/>
</dbReference>
<dbReference type="Pfam" id="PF07730">
    <property type="entry name" value="HisKA_3"/>
    <property type="match status" value="1"/>
</dbReference>
<evidence type="ECO:0000259" key="10">
    <source>
        <dbReference type="Pfam" id="PF02518"/>
    </source>
</evidence>
<gene>
    <name evidence="12" type="ORF">SAMN04490178_1116</name>
</gene>
<keyword evidence="5" id="KW-0547">Nucleotide-binding</keyword>
<dbReference type="GO" id="GO:0005524">
    <property type="term" value="F:ATP binding"/>
    <property type="evidence" value="ECO:0007669"/>
    <property type="project" value="UniProtKB-KW"/>
</dbReference>
<accession>A0A1H8VCA9</accession>
<dbReference type="Proteomes" id="UP000198847">
    <property type="component" value="Unassembled WGS sequence"/>
</dbReference>
<evidence type="ECO:0000256" key="8">
    <source>
        <dbReference type="ARBA" id="ARBA00023012"/>
    </source>
</evidence>
<protein>
    <recommendedName>
        <fullName evidence="2">histidine kinase</fullName>
        <ecNumber evidence="2">2.7.13.3</ecNumber>
    </recommendedName>
</protein>
<keyword evidence="8" id="KW-0902">Two-component regulatory system</keyword>
<evidence type="ECO:0000256" key="1">
    <source>
        <dbReference type="ARBA" id="ARBA00000085"/>
    </source>
</evidence>
<dbReference type="GO" id="GO:0016020">
    <property type="term" value="C:membrane"/>
    <property type="evidence" value="ECO:0007669"/>
    <property type="project" value="InterPro"/>
</dbReference>
<dbReference type="EC" id="2.7.13.3" evidence="2"/>
<name>A0A1H8VCA9_9FIRM</name>
<keyword evidence="3" id="KW-0597">Phosphoprotein</keyword>
<dbReference type="GO" id="GO:0046983">
    <property type="term" value="F:protein dimerization activity"/>
    <property type="evidence" value="ECO:0007669"/>
    <property type="project" value="InterPro"/>
</dbReference>
<feature type="domain" description="Signal transduction histidine kinase subgroup 3 dimerisation and phosphoacceptor" evidence="11">
    <location>
        <begin position="79"/>
        <end position="142"/>
    </location>
</feature>
<dbReference type="SUPFAM" id="SSF55874">
    <property type="entry name" value="ATPase domain of HSP90 chaperone/DNA topoisomerase II/histidine kinase"/>
    <property type="match status" value="1"/>
</dbReference>
<dbReference type="CDD" id="cd16917">
    <property type="entry name" value="HATPase_UhpB-NarQ-NarX-like"/>
    <property type="match status" value="1"/>
</dbReference>
<dbReference type="Gene3D" id="3.30.565.10">
    <property type="entry name" value="Histidine kinase-like ATPase, C-terminal domain"/>
    <property type="match status" value="1"/>
</dbReference>
<dbReference type="InterPro" id="IPR011712">
    <property type="entry name" value="Sig_transdc_His_kin_sub3_dim/P"/>
</dbReference>
<dbReference type="EMBL" id="FODY01000011">
    <property type="protein sequence ID" value="SEP13046.1"/>
    <property type="molecule type" value="Genomic_DNA"/>
</dbReference>
<dbReference type="InterPro" id="IPR036890">
    <property type="entry name" value="HATPase_C_sf"/>
</dbReference>
<dbReference type="InterPro" id="IPR050482">
    <property type="entry name" value="Sensor_HK_TwoCompSys"/>
</dbReference>
<dbReference type="Gene3D" id="1.20.5.1930">
    <property type="match status" value="1"/>
</dbReference>
<keyword evidence="4" id="KW-0808">Transferase</keyword>
<evidence type="ECO:0000256" key="6">
    <source>
        <dbReference type="ARBA" id="ARBA00022777"/>
    </source>
</evidence>
<dbReference type="Pfam" id="PF02518">
    <property type="entry name" value="HATPase_c"/>
    <property type="match status" value="1"/>
</dbReference>
<evidence type="ECO:0000256" key="4">
    <source>
        <dbReference type="ARBA" id="ARBA00022679"/>
    </source>
</evidence>
<feature type="transmembrane region" description="Helical" evidence="9">
    <location>
        <begin position="6"/>
        <end position="24"/>
    </location>
</feature>
<keyword evidence="9" id="KW-0812">Transmembrane</keyword>
<evidence type="ECO:0000256" key="9">
    <source>
        <dbReference type="SAM" id="Phobius"/>
    </source>
</evidence>
<dbReference type="PANTHER" id="PTHR24421:SF10">
    <property type="entry name" value="NITRATE_NITRITE SENSOR PROTEIN NARQ"/>
    <property type="match status" value="1"/>
</dbReference>
<evidence type="ECO:0000259" key="11">
    <source>
        <dbReference type="Pfam" id="PF07730"/>
    </source>
</evidence>
<feature type="domain" description="Histidine kinase/HSP90-like ATPase" evidence="10">
    <location>
        <begin position="187"/>
        <end position="276"/>
    </location>
</feature>
<dbReference type="GO" id="GO:0000155">
    <property type="term" value="F:phosphorelay sensor kinase activity"/>
    <property type="evidence" value="ECO:0007669"/>
    <property type="project" value="InterPro"/>
</dbReference>
<keyword evidence="9" id="KW-1133">Transmembrane helix</keyword>
<dbReference type="InterPro" id="IPR003594">
    <property type="entry name" value="HATPase_dom"/>
</dbReference>
<proteinExistence type="predicted"/>
<dbReference type="STRING" id="112903.SAMN04490178_1116"/>
<evidence type="ECO:0000256" key="7">
    <source>
        <dbReference type="ARBA" id="ARBA00022840"/>
    </source>
</evidence>
<feature type="transmembrane region" description="Helical" evidence="9">
    <location>
        <begin position="36"/>
        <end position="60"/>
    </location>
</feature>
<comment type="catalytic activity">
    <reaction evidence="1">
        <text>ATP + protein L-histidine = ADP + protein N-phospho-L-histidine.</text>
        <dbReference type="EC" id="2.7.13.3"/>
    </reaction>
</comment>
<dbReference type="PANTHER" id="PTHR24421">
    <property type="entry name" value="NITRATE/NITRITE SENSOR PROTEIN NARX-RELATED"/>
    <property type="match status" value="1"/>
</dbReference>
<evidence type="ECO:0000313" key="13">
    <source>
        <dbReference type="Proteomes" id="UP000198847"/>
    </source>
</evidence>
<organism evidence="12 13">
    <name type="scientific">Propionispora vibrioides</name>
    <dbReference type="NCBI Taxonomy" id="112903"/>
    <lineage>
        <taxon>Bacteria</taxon>
        <taxon>Bacillati</taxon>
        <taxon>Bacillota</taxon>
        <taxon>Negativicutes</taxon>
        <taxon>Selenomonadales</taxon>
        <taxon>Sporomusaceae</taxon>
        <taxon>Propionispora</taxon>
    </lineage>
</organism>
<evidence type="ECO:0000313" key="12">
    <source>
        <dbReference type="EMBL" id="SEP13046.1"/>
    </source>
</evidence>
<evidence type="ECO:0000256" key="3">
    <source>
        <dbReference type="ARBA" id="ARBA00022553"/>
    </source>
</evidence>
<keyword evidence="6 12" id="KW-0418">Kinase</keyword>
<reference evidence="12 13" key="1">
    <citation type="submission" date="2016-10" db="EMBL/GenBank/DDBJ databases">
        <authorList>
            <person name="de Groot N.N."/>
        </authorList>
    </citation>
    <scope>NUCLEOTIDE SEQUENCE [LARGE SCALE GENOMIC DNA]</scope>
    <source>
        <strain evidence="12 13">DSM 13305</strain>
    </source>
</reference>
<sequence length="284" mass="32096">MPITQMKWIAAIVPAICIGLFEFARHEYLQVISMNWGNVLVAILTGIIFFLFSHGIFALMENLYGKLQQEKQETAVLQERSRIARNLHDSIAQSLFFMNVKIMDIEKACKNGQQPWSAITDLREAIRFTDTELRQHIFALQTVAADDNINLIAAMQNHLHQYEVQTGTKVNLAVTCATPNPFNSYERKQLFHIFQELLFNIRKHAAATQVNVSLNENSEAFTLTIADNGKGFVAADNLRKKNSFGYKLLEQDIKSIKADLKLTSSPGTGTTVTVTKNKKKELFS</sequence>
<dbReference type="AlphaFoldDB" id="A0A1H8VCA9"/>